<dbReference type="CDD" id="cd10448">
    <property type="entry name" value="GIY-YIG_unchar_3"/>
    <property type="match status" value="1"/>
</dbReference>
<dbReference type="InterPro" id="IPR035901">
    <property type="entry name" value="GIY-YIG_endonuc_sf"/>
</dbReference>
<dbReference type="AlphaFoldDB" id="A0A9X3TX33"/>
<reference evidence="3" key="2">
    <citation type="journal article" date="2023" name="Syst. Appl. Microbiol.">
        <title>Govania unica gen. nov., sp. nov., a rare biosphere bacterium that represents a novel family in the class Alphaproteobacteria.</title>
        <authorList>
            <person name="Vandamme P."/>
            <person name="Peeters C."/>
            <person name="Hettiarachchi A."/>
            <person name="Cnockaert M."/>
            <person name="Carlier A."/>
        </authorList>
    </citation>
    <scope>NUCLEOTIDE SEQUENCE</scope>
    <source>
        <strain evidence="3">LMG 31809</strain>
    </source>
</reference>
<comment type="caution">
    <text evidence="3">The sequence shown here is derived from an EMBL/GenBank/DDBJ whole genome shotgun (WGS) entry which is preliminary data.</text>
</comment>
<feature type="domain" description="GIY-YIG" evidence="2">
    <location>
        <begin position="3"/>
        <end position="79"/>
    </location>
</feature>
<dbReference type="PANTHER" id="PTHR34477">
    <property type="entry name" value="UPF0213 PROTEIN YHBQ"/>
    <property type="match status" value="1"/>
</dbReference>
<sequence length="97" mass="11541">MTGCYWVYILASRPNGTLYVGVTRDLVRRCYEHREGLVEGFTRQHGVKQLVYFEAHDDVRIALQREKNIKHWSRQWKIELIRSGNPEWCDLYESIVG</sequence>
<comment type="similarity">
    <text evidence="1">Belongs to the UPF0213 family.</text>
</comment>
<evidence type="ECO:0000256" key="1">
    <source>
        <dbReference type="ARBA" id="ARBA00007435"/>
    </source>
</evidence>
<protein>
    <submittedName>
        <fullName evidence="3">GIY-YIG nuclease family protein</fullName>
    </submittedName>
</protein>
<dbReference type="Pfam" id="PF01541">
    <property type="entry name" value="GIY-YIG"/>
    <property type="match status" value="1"/>
</dbReference>
<keyword evidence="4" id="KW-1185">Reference proteome</keyword>
<organism evidence="3 4">
    <name type="scientific">Govanella unica</name>
    <dbReference type="NCBI Taxonomy" id="2975056"/>
    <lineage>
        <taxon>Bacteria</taxon>
        <taxon>Pseudomonadati</taxon>
        <taxon>Pseudomonadota</taxon>
        <taxon>Alphaproteobacteria</taxon>
        <taxon>Emcibacterales</taxon>
        <taxon>Govanellaceae</taxon>
        <taxon>Govanella</taxon>
    </lineage>
</organism>
<dbReference type="PANTHER" id="PTHR34477:SF5">
    <property type="entry name" value="BSL5627 PROTEIN"/>
    <property type="match status" value="1"/>
</dbReference>
<evidence type="ECO:0000259" key="2">
    <source>
        <dbReference type="PROSITE" id="PS50164"/>
    </source>
</evidence>
<dbReference type="EMBL" id="JANWOI010000002">
    <property type="protein sequence ID" value="MDA5193361.1"/>
    <property type="molecule type" value="Genomic_DNA"/>
</dbReference>
<accession>A0A9X3TX33</accession>
<gene>
    <name evidence="3" type="ORF">NYP16_05245</name>
</gene>
<dbReference type="Gene3D" id="3.40.1440.10">
    <property type="entry name" value="GIY-YIG endonuclease"/>
    <property type="match status" value="1"/>
</dbReference>
<dbReference type="Proteomes" id="UP001141619">
    <property type="component" value="Unassembled WGS sequence"/>
</dbReference>
<dbReference type="SMART" id="SM00465">
    <property type="entry name" value="GIYc"/>
    <property type="match status" value="1"/>
</dbReference>
<dbReference type="InterPro" id="IPR000305">
    <property type="entry name" value="GIY-YIG_endonuc"/>
</dbReference>
<dbReference type="RefSeq" id="WP_346742484.1">
    <property type="nucleotide sequence ID" value="NZ_JANWOI010000002.1"/>
</dbReference>
<evidence type="ECO:0000313" key="4">
    <source>
        <dbReference type="Proteomes" id="UP001141619"/>
    </source>
</evidence>
<evidence type="ECO:0000313" key="3">
    <source>
        <dbReference type="EMBL" id="MDA5193361.1"/>
    </source>
</evidence>
<dbReference type="PROSITE" id="PS50164">
    <property type="entry name" value="GIY_YIG"/>
    <property type="match status" value="1"/>
</dbReference>
<dbReference type="InterPro" id="IPR050190">
    <property type="entry name" value="UPF0213_domain"/>
</dbReference>
<name>A0A9X3TX33_9PROT</name>
<dbReference type="SUPFAM" id="SSF82771">
    <property type="entry name" value="GIY-YIG endonuclease"/>
    <property type="match status" value="1"/>
</dbReference>
<reference evidence="3" key="1">
    <citation type="submission" date="2022-08" db="EMBL/GenBank/DDBJ databases">
        <authorList>
            <person name="Vandamme P."/>
            <person name="Hettiarachchi A."/>
            <person name="Peeters C."/>
            <person name="Cnockaert M."/>
            <person name="Carlier A."/>
        </authorList>
    </citation>
    <scope>NUCLEOTIDE SEQUENCE</scope>
    <source>
        <strain evidence="3">LMG 31809</strain>
    </source>
</reference>
<proteinExistence type="inferred from homology"/>